<dbReference type="Pfam" id="PF01535">
    <property type="entry name" value="PPR"/>
    <property type="match status" value="10"/>
</dbReference>
<feature type="repeat" description="PPR" evidence="2">
    <location>
        <begin position="54"/>
        <end position="84"/>
    </location>
</feature>
<dbReference type="AlphaFoldDB" id="A0A8J5FVK2"/>
<feature type="repeat" description="PPR" evidence="2">
    <location>
        <begin position="333"/>
        <end position="367"/>
    </location>
</feature>
<evidence type="ECO:0000256" key="1">
    <source>
        <dbReference type="ARBA" id="ARBA00022737"/>
    </source>
</evidence>
<dbReference type="InterPro" id="IPR046848">
    <property type="entry name" value="E_motif"/>
</dbReference>
<dbReference type="PANTHER" id="PTHR47926">
    <property type="entry name" value="PENTATRICOPEPTIDE REPEAT-CONTAINING PROTEIN"/>
    <property type="match status" value="1"/>
</dbReference>
<protein>
    <submittedName>
        <fullName evidence="3">Uncharacterized protein</fullName>
    </submittedName>
</protein>
<evidence type="ECO:0000256" key="2">
    <source>
        <dbReference type="PROSITE-ProRule" id="PRU00708"/>
    </source>
</evidence>
<name>A0A8J5FVK2_ZINOF</name>
<dbReference type="PANTHER" id="PTHR47926:SF380">
    <property type="entry name" value="PENTATRICOPEPTIDE REPEAT-CONTAINING PROTEIN"/>
    <property type="match status" value="1"/>
</dbReference>
<organism evidence="3 4">
    <name type="scientific">Zingiber officinale</name>
    <name type="common">Ginger</name>
    <name type="synonym">Amomum zingiber</name>
    <dbReference type="NCBI Taxonomy" id="94328"/>
    <lineage>
        <taxon>Eukaryota</taxon>
        <taxon>Viridiplantae</taxon>
        <taxon>Streptophyta</taxon>
        <taxon>Embryophyta</taxon>
        <taxon>Tracheophyta</taxon>
        <taxon>Spermatophyta</taxon>
        <taxon>Magnoliopsida</taxon>
        <taxon>Liliopsida</taxon>
        <taxon>Zingiberales</taxon>
        <taxon>Zingiberaceae</taxon>
        <taxon>Zingiber</taxon>
    </lineage>
</organism>
<dbReference type="FunFam" id="1.25.40.10:FF:000125">
    <property type="entry name" value="Pentatricopeptide repeat-containing protein"/>
    <property type="match status" value="1"/>
</dbReference>
<dbReference type="Pfam" id="PF20431">
    <property type="entry name" value="E_motif"/>
    <property type="match status" value="1"/>
</dbReference>
<feature type="repeat" description="PPR" evidence="2">
    <location>
        <begin position="209"/>
        <end position="243"/>
    </location>
</feature>
<feature type="repeat" description="PPR" evidence="2">
    <location>
        <begin position="431"/>
        <end position="465"/>
    </location>
</feature>
<keyword evidence="4" id="KW-1185">Reference proteome</keyword>
<dbReference type="InterPro" id="IPR046849">
    <property type="entry name" value="E2_motif"/>
</dbReference>
<comment type="caution">
    <text evidence="3">The sequence shown here is derived from an EMBL/GenBank/DDBJ whole genome shotgun (WGS) entry which is preliminary data.</text>
</comment>
<dbReference type="NCBIfam" id="TIGR00756">
    <property type="entry name" value="PPR"/>
    <property type="match status" value="8"/>
</dbReference>
<dbReference type="InterPro" id="IPR002885">
    <property type="entry name" value="PPR_rpt"/>
</dbReference>
<proteinExistence type="predicted"/>
<dbReference type="PROSITE" id="PS51375">
    <property type="entry name" value="PPR"/>
    <property type="match status" value="7"/>
</dbReference>
<dbReference type="EMBL" id="JACMSC010000012">
    <property type="protein sequence ID" value="KAG6495096.1"/>
    <property type="molecule type" value="Genomic_DNA"/>
</dbReference>
<dbReference type="GO" id="GO:0048731">
    <property type="term" value="P:system development"/>
    <property type="evidence" value="ECO:0007669"/>
    <property type="project" value="UniProtKB-ARBA"/>
</dbReference>
<sequence length="660" mass="74558">MSRYSAVILRSLLLRRNRSLELLRSISSPPPLNATHRLITISSAAASPSPLPSDIRSCNEMLSSIGRARGIDEARALFDRMPQRDLVTYASMISLYLKDGLLQQAEALFRRLPRRTVVIESAMIDGYAKAGRLEEAQKVFDAMEERNVVSWTSLLSGYCRLGRIDEARWIFDRMPTRNVVSWTTMLLGYARSGLLEVARELFEQMPERNVVAWTAMIKGYIENDYIDYARELFDRMPEPNVYTWNIMISGYLDSDRAKDAMHLFQLMPYKNTVSWTTMVSGMARKGLTVQAWELFEQMPIKDIAAWNAMITAYVNDGFMSEARMLFDSMPKRNIVTWNAMTDGYAKNGFKDEAMRLLICMLRSLVKPNEATLTGILANSDSNIVVREIHGLANRLGLNSNTSFMNALINLYSRTGDLNSAWLTFHEVEIKDVISWTAMILAYSNHGHSDYALELFALMLRHEVMPDGITYLGVLSACSHAGLVEKGKKIFGSMERIYDLEPTAEHYSCLVDLLGRAGQLEEAKAMVMKMPASKRDEVVLGALLGACKLHDQVEEACNVGEELIELDPSSSGGYVLLANIHASQGQWTDVARLRKMMKERKVKKVPGISHIEVNTKDHVFFAGDRSHPEAKQIYAMLKEELLPHMKDMGYSQLTCYDKTIA</sequence>
<dbReference type="Proteomes" id="UP000734854">
    <property type="component" value="Unassembled WGS sequence"/>
</dbReference>
<feature type="repeat" description="PPR" evidence="2">
    <location>
        <begin position="271"/>
        <end position="305"/>
    </location>
</feature>
<keyword evidence="1" id="KW-0677">Repeat</keyword>
<feature type="repeat" description="PPR" evidence="2">
    <location>
        <begin position="85"/>
        <end position="119"/>
    </location>
</feature>
<dbReference type="Pfam" id="PF13041">
    <property type="entry name" value="PPR_2"/>
    <property type="match status" value="2"/>
</dbReference>
<gene>
    <name evidence="3" type="ORF">ZIOFF_042887</name>
</gene>
<evidence type="ECO:0000313" key="4">
    <source>
        <dbReference type="Proteomes" id="UP000734854"/>
    </source>
</evidence>
<dbReference type="Pfam" id="PF20430">
    <property type="entry name" value="Eplus_motif"/>
    <property type="match status" value="1"/>
</dbReference>
<feature type="repeat" description="PPR" evidence="2">
    <location>
        <begin position="147"/>
        <end position="181"/>
    </location>
</feature>
<dbReference type="InterPro" id="IPR046960">
    <property type="entry name" value="PPR_At4g14850-like_plant"/>
</dbReference>
<dbReference type="OrthoDB" id="185373at2759"/>
<reference evidence="3 4" key="1">
    <citation type="submission" date="2020-08" db="EMBL/GenBank/DDBJ databases">
        <title>Plant Genome Project.</title>
        <authorList>
            <person name="Zhang R.-G."/>
        </authorList>
    </citation>
    <scope>NUCLEOTIDE SEQUENCE [LARGE SCALE GENOMIC DNA]</scope>
    <source>
        <tissue evidence="3">Rhizome</tissue>
    </source>
</reference>
<dbReference type="GO" id="GO:0009451">
    <property type="term" value="P:RNA modification"/>
    <property type="evidence" value="ECO:0007669"/>
    <property type="project" value="InterPro"/>
</dbReference>
<dbReference type="GO" id="GO:0003723">
    <property type="term" value="F:RNA binding"/>
    <property type="evidence" value="ECO:0007669"/>
    <property type="project" value="InterPro"/>
</dbReference>
<evidence type="ECO:0000313" key="3">
    <source>
        <dbReference type="EMBL" id="KAG6495096.1"/>
    </source>
</evidence>
<dbReference type="FunFam" id="1.25.40.10:FF:001810">
    <property type="entry name" value="Pentatricopeptide repeat-containing protein mitochondrial"/>
    <property type="match status" value="1"/>
</dbReference>
<accession>A0A8J5FVK2</accession>